<dbReference type="RefSeq" id="XP_035668364.1">
    <property type="nucleotide sequence ID" value="XM_035812471.1"/>
</dbReference>
<gene>
    <name evidence="4" type="primary">LOC118410668</name>
</gene>
<keyword evidence="2" id="KW-0732">Signal</keyword>
<keyword evidence="1" id="KW-1133">Transmembrane helix</keyword>
<accession>A0A9J7KQI7</accession>
<evidence type="ECO:0000256" key="2">
    <source>
        <dbReference type="SAM" id="SignalP"/>
    </source>
</evidence>
<proteinExistence type="predicted"/>
<dbReference type="AlphaFoldDB" id="A0A9J7KQI7"/>
<name>A0A9J7KQI7_BRAFL</name>
<feature type="signal peptide" evidence="2">
    <location>
        <begin position="1"/>
        <end position="22"/>
    </location>
</feature>
<feature type="chain" id="PRO_5039894539" evidence="2">
    <location>
        <begin position="23"/>
        <end position="123"/>
    </location>
</feature>
<evidence type="ECO:0000313" key="3">
    <source>
        <dbReference type="Proteomes" id="UP000001554"/>
    </source>
</evidence>
<keyword evidence="3" id="KW-1185">Reference proteome</keyword>
<dbReference type="OrthoDB" id="9986850at2759"/>
<evidence type="ECO:0000313" key="4">
    <source>
        <dbReference type="RefSeq" id="XP_035668364.1"/>
    </source>
</evidence>
<dbReference type="GeneID" id="118410668"/>
<keyword evidence="1" id="KW-0812">Transmembrane</keyword>
<protein>
    <submittedName>
        <fullName evidence="4">Uncharacterized protein LOC118410668</fullName>
    </submittedName>
</protein>
<feature type="transmembrane region" description="Helical" evidence="1">
    <location>
        <begin position="50"/>
        <end position="73"/>
    </location>
</feature>
<evidence type="ECO:0000256" key="1">
    <source>
        <dbReference type="SAM" id="Phobius"/>
    </source>
</evidence>
<organism evidence="3 4">
    <name type="scientific">Branchiostoma floridae</name>
    <name type="common">Florida lancelet</name>
    <name type="synonym">Amphioxus</name>
    <dbReference type="NCBI Taxonomy" id="7739"/>
    <lineage>
        <taxon>Eukaryota</taxon>
        <taxon>Metazoa</taxon>
        <taxon>Chordata</taxon>
        <taxon>Cephalochordata</taxon>
        <taxon>Leptocardii</taxon>
        <taxon>Amphioxiformes</taxon>
        <taxon>Branchiostomatidae</taxon>
        <taxon>Branchiostoma</taxon>
    </lineage>
</organism>
<dbReference type="Proteomes" id="UP000001554">
    <property type="component" value="Chromosome 2"/>
</dbReference>
<reference evidence="4" key="2">
    <citation type="submission" date="2025-08" db="UniProtKB">
        <authorList>
            <consortium name="RefSeq"/>
        </authorList>
    </citation>
    <scope>IDENTIFICATION</scope>
    <source>
        <strain evidence="4">S238N-H82</strain>
        <tissue evidence="4">Testes</tissue>
    </source>
</reference>
<reference evidence="3" key="1">
    <citation type="journal article" date="2020" name="Nat. Ecol. Evol.">
        <title>Deeply conserved synteny resolves early events in vertebrate evolution.</title>
        <authorList>
            <person name="Simakov O."/>
            <person name="Marletaz F."/>
            <person name="Yue J.X."/>
            <person name="O'Connell B."/>
            <person name="Jenkins J."/>
            <person name="Brandt A."/>
            <person name="Calef R."/>
            <person name="Tung C.H."/>
            <person name="Huang T.K."/>
            <person name="Schmutz J."/>
            <person name="Satoh N."/>
            <person name="Yu J.K."/>
            <person name="Putnam N.H."/>
            <person name="Green R.E."/>
            <person name="Rokhsar D.S."/>
        </authorList>
    </citation>
    <scope>NUCLEOTIDE SEQUENCE [LARGE SCALE GENOMIC DNA]</scope>
    <source>
        <strain evidence="3">S238N-H82</strain>
    </source>
</reference>
<dbReference type="KEGG" id="bfo:118410668"/>
<keyword evidence="1" id="KW-0472">Membrane</keyword>
<sequence>MASLARLLCFTLLSAIATYVEGQDISPVGTTLDPEVAAKIANSLPSMNNLYVALIATGSFLVLAVTVILINHFRFESRQARKARAGGTIQDDVPTTATEEPQHVYDNVGMVNERNTPVEVTQL</sequence>